<dbReference type="GO" id="GO:0016020">
    <property type="term" value="C:membrane"/>
    <property type="evidence" value="ECO:0007669"/>
    <property type="project" value="UniProtKB-SubCell"/>
</dbReference>
<evidence type="ECO:0000256" key="3">
    <source>
        <dbReference type="ARBA" id="ARBA00022989"/>
    </source>
</evidence>
<dbReference type="Proteomes" id="UP000295765">
    <property type="component" value="Unassembled WGS sequence"/>
</dbReference>
<comment type="subcellular location">
    <subcellularLocation>
        <location evidence="1">Membrane</location>
        <topology evidence="1">Multi-pass membrane protein</topology>
    </subcellularLocation>
</comment>
<evidence type="ECO:0000313" key="11">
    <source>
        <dbReference type="EMBL" id="TCO81517.1"/>
    </source>
</evidence>
<name>A0A4R2L851_9GAMM</name>
<accession>A0A4R2L851</accession>
<dbReference type="AlphaFoldDB" id="A0A4R2L851"/>
<evidence type="ECO:0000256" key="8">
    <source>
        <dbReference type="SAM" id="Phobius"/>
    </source>
</evidence>
<evidence type="ECO:0000256" key="4">
    <source>
        <dbReference type="ARBA" id="ARBA00023136"/>
    </source>
</evidence>
<comment type="caution">
    <text evidence="11">The sequence shown here is derived from an EMBL/GenBank/DDBJ whole genome shotgun (WGS) entry which is preliminary data.</text>
</comment>
<dbReference type="InterPro" id="IPR003660">
    <property type="entry name" value="HAMP_dom"/>
</dbReference>
<dbReference type="InterPro" id="IPR004089">
    <property type="entry name" value="MCPsignal_dom"/>
</dbReference>
<feature type="domain" description="Methyl-accepting transducer" evidence="9">
    <location>
        <begin position="218"/>
        <end position="454"/>
    </location>
</feature>
<dbReference type="FunFam" id="1.10.287.950:FF:000001">
    <property type="entry name" value="Methyl-accepting chemotaxis sensory transducer"/>
    <property type="match status" value="1"/>
</dbReference>
<sequence>MNETLPSAGAAGNARYLALIVLLVVAVALTVAGWLATERSEAENRTALAAELGRVARSLPELAQEAAHGADGAIARLQAASERLGRLAAAQDRGDVDGPAKAQVLGIDVDRRVVYACAAVSVLLLVLLLQQQVGDARRRAREIEHRNVDTERRKEQTDDQNRRNQDAILRLLDEMGGLAEGDLTVQASVTEDITGAIADSINYAIEALRELVTTINATSERVAAAVVETRAVADRLAEAAQAQARQIEASNTTVAQMAQALDAVSGKTSTSAEVAHQSAGLAREGGERVRRTMHGMDAIREHIQETSKRIKRLGESSQEIGDIVELINDIADQTNILALNAAIQASAAGEAGRGFAVVADEVQRLAERSGHATRRIEALVKTIQADTNEAIISMEKSTTEVVNGAGLAEKAGEALGEIESVAARLAALIAEISTAATEVSTMAGRVAVSMEAINATTAETAAGGATTARAMGELSSLAQDLRQSVAGFRLPGAGAA</sequence>
<dbReference type="GO" id="GO:0006935">
    <property type="term" value="P:chemotaxis"/>
    <property type="evidence" value="ECO:0007669"/>
    <property type="project" value="UniProtKB-ARBA"/>
</dbReference>
<feature type="domain" description="HAMP" evidence="10">
    <location>
        <begin position="162"/>
        <end position="213"/>
    </location>
</feature>
<dbReference type="Gene3D" id="1.10.287.950">
    <property type="entry name" value="Methyl-accepting chemotaxis protein"/>
    <property type="match status" value="1"/>
</dbReference>
<evidence type="ECO:0000259" key="10">
    <source>
        <dbReference type="PROSITE" id="PS50885"/>
    </source>
</evidence>
<dbReference type="EMBL" id="SLWY01000008">
    <property type="protein sequence ID" value="TCO81517.1"/>
    <property type="molecule type" value="Genomic_DNA"/>
</dbReference>
<gene>
    <name evidence="11" type="ORF">EV699_108149</name>
</gene>
<evidence type="ECO:0000256" key="7">
    <source>
        <dbReference type="PROSITE-ProRule" id="PRU00284"/>
    </source>
</evidence>
<dbReference type="Pfam" id="PF00015">
    <property type="entry name" value="MCPsignal"/>
    <property type="match status" value="1"/>
</dbReference>
<dbReference type="GO" id="GO:0007165">
    <property type="term" value="P:signal transduction"/>
    <property type="evidence" value="ECO:0007669"/>
    <property type="project" value="UniProtKB-KW"/>
</dbReference>
<organism evidence="11 12">
    <name type="scientific">Plasticicumulans lactativorans</name>
    <dbReference type="NCBI Taxonomy" id="1133106"/>
    <lineage>
        <taxon>Bacteria</taxon>
        <taxon>Pseudomonadati</taxon>
        <taxon>Pseudomonadota</taxon>
        <taxon>Gammaproteobacteria</taxon>
        <taxon>Candidatus Competibacteraceae</taxon>
        <taxon>Plasticicumulans</taxon>
    </lineage>
</organism>
<keyword evidence="2 8" id="KW-0812">Transmembrane</keyword>
<dbReference type="SMART" id="SM00283">
    <property type="entry name" value="MA"/>
    <property type="match status" value="1"/>
</dbReference>
<keyword evidence="5 7" id="KW-0807">Transducer</keyword>
<feature type="transmembrane region" description="Helical" evidence="8">
    <location>
        <begin position="113"/>
        <end position="129"/>
    </location>
</feature>
<reference evidence="11 12" key="1">
    <citation type="submission" date="2019-03" db="EMBL/GenBank/DDBJ databases">
        <title>Genomic Encyclopedia of Type Strains, Phase IV (KMG-IV): sequencing the most valuable type-strain genomes for metagenomic binning, comparative biology and taxonomic classification.</title>
        <authorList>
            <person name="Goeker M."/>
        </authorList>
    </citation>
    <scope>NUCLEOTIDE SEQUENCE [LARGE SCALE GENOMIC DNA]</scope>
    <source>
        <strain evidence="11 12">DSM 25287</strain>
    </source>
</reference>
<dbReference type="PROSITE" id="PS50885">
    <property type="entry name" value="HAMP"/>
    <property type="match status" value="1"/>
</dbReference>
<keyword evidence="4 8" id="KW-0472">Membrane</keyword>
<dbReference type="PANTHER" id="PTHR32089:SF119">
    <property type="entry name" value="METHYL-ACCEPTING CHEMOTAXIS PROTEIN CTPL"/>
    <property type="match status" value="1"/>
</dbReference>
<evidence type="ECO:0000259" key="9">
    <source>
        <dbReference type="PROSITE" id="PS50111"/>
    </source>
</evidence>
<evidence type="ECO:0000256" key="1">
    <source>
        <dbReference type="ARBA" id="ARBA00004141"/>
    </source>
</evidence>
<feature type="transmembrane region" description="Helical" evidence="8">
    <location>
        <begin position="16"/>
        <end position="36"/>
    </location>
</feature>
<evidence type="ECO:0000256" key="6">
    <source>
        <dbReference type="ARBA" id="ARBA00029447"/>
    </source>
</evidence>
<evidence type="ECO:0000313" key="12">
    <source>
        <dbReference type="Proteomes" id="UP000295765"/>
    </source>
</evidence>
<protein>
    <submittedName>
        <fullName evidence="11">Methyl-accepting chemotaxis protein</fullName>
    </submittedName>
</protein>
<dbReference type="SUPFAM" id="SSF58104">
    <property type="entry name" value="Methyl-accepting chemotaxis protein (MCP) signaling domain"/>
    <property type="match status" value="1"/>
</dbReference>
<comment type="similarity">
    <text evidence="6">Belongs to the methyl-accepting chemotaxis (MCP) protein family.</text>
</comment>
<dbReference type="PANTHER" id="PTHR32089">
    <property type="entry name" value="METHYL-ACCEPTING CHEMOTAXIS PROTEIN MCPB"/>
    <property type="match status" value="1"/>
</dbReference>
<dbReference type="PROSITE" id="PS50111">
    <property type="entry name" value="CHEMOTAXIS_TRANSDUC_2"/>
    <property type="match status" value="1"/>
</dbReference>
<dbReference type="CDD" id="cd11386">
    <property type="entry name" value="MCP_signal"/>
    <property type="match status" value="1"/>
</dbReference>
<evidence type="ECO:0000256" key="5">
    <source>
        <dbReference type="ARBA" id="ARBA00023224"/>
    </source>
</evidence>
<proteinExistence type="inferred from homology"/>
<keyword evidence="3 8" id="KW-1133">Transmembrane helix</keyword>
<evidence type="ECO:0000256" key="2">
    <source>
        <dbReference type="ARBA" id="ARBA00022692"/>
    </source>
</evidence>
<keyword evidence="12" id="KW-1185">Reference proteome</keyword>